<dbReference type="EMBL" id="MPUH01000483">
    <property type="protein sequence ID" value="OMJ79187.1"/>
    <property type="molecule type" value="Genomic_DNA"/>
</dbReference>
<feature type="transmembrane region" description="Helical" evidence="7">
    <location>
        <begin position="316"/>
        <end position="335"/>
    </location>
</feature>
<feature type="transmembrane region" description="Helical" evidence="7">
    <location>
        <begin position="110"/>
        <end position="134"/>
    </location>
</feature>
<dbReference type="PANTHER" id="PTHR23517:SF3">
    <property type="entry name" value="INTEGRAL MEMBRANE TRANSPORT PROTEIN"/>
    <property type="match status" value="1"/>
</dbReference>
<dbReference type="Gene3D" id="1.20.1250.20">
    <property type="entry name" value="MFS general substrate transporter like domains"/>
    <property type="match status" value="1"/>
</dbReference>
<accession>A0A1R2BR20</accession>
<dbReference type="Proteomes" id="UP000187209">
    <property type="component" value="Unassembled WGS sequence"/>
</dbReference>
<evidence type="ECO:0000256" key="3">
    <source>
        <dbReference type="ARBA" id="ARBA00022475"/>
    </source>
</evidence>
<comment type="caution">
    <text evidence="8">The sequence shown here is derived from an EMBL/GenBank/DDBJ whole genome shotgun (WGS) entry which is preliminary data.</text>
</comment>
<feature type="transmembrane region" description="Helical" evidence="7">
    <location>
        <begin position="387"/>
        <end position="406"/>
    </location>
</feature>
<evidence type="ECO:0000256" key="6">
    <source>
        <dbReference type="ARBA" id="ARBA00023136"/>
    </source>
</evidence>
<dbReference type="SUPFAM" id="SSF103473">
    <property type="entry name" value="MFS general substrate transporter"/>
    <property type="match status" value="1"/>
</dbReference>
<keyword evidence="6 7" id="KW-0472">Membrane</keyword>
<keyword evidence="5 7" id="KW-1133">Transmembrane helix</keyword>
<dbReference type="GO" id="GO:0022857">
    <property type="term" value="F:transmembrane transporter activity"/>
    <property type="evidence" value="ECO:0007669"/>
    <property type="project" value="InterPro"/>
</dbReference>
<dbReference type="OrthoDB" id="566532at2759"/>
<feature type="transmembrane region" description="Helical" evidence="7">
    <location>
        <begin position="21"/>
        <end position="46"/>
    </location>
</feature>
<gene>
    <name evidence="8" type="ORF">SteCoe_20839</name>
</gene>
<evidence type="ECO:0008006" key="10">
    <source>
        <dbReference type="Google" id="ProtNLM"/>
    </source>
</evidence>
<dbReference type="Pfam" id="PF07690">
    <property type="entry name" value="MFS_1"/>
    <property type="match status" value="1"/>
</dbReference>
<dbReference type="AlphaFoldDB" id="A0A1R2BR20"/>
<evidence type="ECO:0000256" key="2">
    <source>
        <dbReference type="ARBA" id="ARBA00022448"/>
    </source>
</evidence>
<evidence type="ECO:0000256" key="1">
    <source>
        <dbReference type="ARBA" id="ARBA00004651"/>
    </source>
</evidence>
<dbReference type="InterPro" id="IPR011701">
    <property type="entry name" value="MFS"/>
</dbReference>
<reference evidence="8 9" key="1">
    <citation type="submission" date="2016-11" db="EMBL/GenBank/DDBJ databases">
        <title>The macronuclear genome of Stentor coeruleus: a giant cell with tiny introns.</title>
        <authorList>
            <person name="Slabodnick M."/>
            <person name="Ruby J.G."/>
            <person name="Reiff S.B."/>
            <person name="Swart E.C."/>
            <person name="Gosai S."/>
            <person name="Prabakaran S."/>
            <person name="Witkowska E."/>
            <person name="Larue G.E."/>
            <person name="Fisher S."/>
            <person name="Freeman R.M."/>
            <person name="Gunawardena J."/>
            <person name="Chu W."/>
            <person name="Stover N.A."/>
            <person name="Gregory B.D."/>
            <person name="Nowacki M."/>
            <person name="Derisi J."/>
            <person name="Roy S.W."/>
            <person name="Marshall W.F."/>
            <person name="Sood P."/>
        </authorList>
    </citation>
    <scope>NUCLEOTIDE SEQUENCE [LARGE SCALE GENOMIC DNA]</scope>
    <source>
        <strain evidence="8">WM001</strain>
    </source>
</reference>
<proteinExistence type="predicted"/>
<keyword evidence="3" id="KW-1003">Cell membrane</keyword>
<evidence type="ECO:0000256" key="7">
    <source>
        <dbReference type="SAM" id="Phobius"/>
    </source>
</evidence>
<feature type="transmembrane region" description="Helical" evidence="7">
    <location>
        <begin position="146"/>
        <end position="165"/>
    </location>
</feature>
<dbReference type="InterPro" id="IPR050171">
    <property type="entry name" value="MFS_Transporters"/>
</dbReference>
<comment type="subcellular location">
    <subcellularLocation>
        <location evidence="1">Cell membrane</location>
        <topology evidence="1">Multi-pass membrane protein</topology>
    </subcellularLocation>
</comment>
<feature type="transmembrane region" description="Helical" evidence="7">
    <location>
        <begin position="223"/>
        <end position="244"/>
    </location>
</feature>
<feature type="transmembrane region" description="Helical" evidence="7">
    <location>
        <begin position="292"/>
        <end position="310"/>
    </location>
</feature>
<keyword evidence="4 7" id="KW-0812">Transmembrane</keyword>
<evidence type="ECO:0000256" key="4">
    <source>
        <dbReference type="ARBA" id="ARBA00022692"/>
    </source>
</evidence>
<keyword evidence="9" id="KW-1185">Reference proteome</keyword>
<feature type="transmembrane region" description="Helical" evidence="7">
    <location>
        <begin position="58"/>
        <end position="80"/>
    </location>
</feature>
<evidence type="ECO:0000313" key="9">
    <source>
        <dbReference type="Proteomes" id="UP000187209"/>
    </source>
</evidence>
<feature type="transmembrane region" description="Helical" evidence="7">
    <location>
        <begin position="264"/>
        <end position="285"/>
    </location>
</feature>
<feature type="transmembrane region" description="Helical" evidence="7">
    <location>
        <begin position="87"/>
        <end position="104"/>
    </location>
</feature>
<sequence>MPLYTETSNSLRVISSSPSNIFEIYTLNIILSFDYYIITLLLPLYYSTSFGLSDLHAGYIFGCAGLFLSILSFTIGHIIPEIGCKRGLVLSTLSVFLGFMILSMNRSFYMSLFAILGLICFGVSLSGPLIGIGVKRYSDSTNRSTSVSILMMGTYLAGIIAGTYVDIVWNFFEDKAVIFDIIFSTAAGASGLGFLIALTLKSNEKLEGNQLTSPNSVIFTRKFWKFLIVIGFVTLLHSVCFEQLDATFPKFITRVIGDKAHFGIFFGIYSANMLIGALAFTPLTFKLSSYTLIMLGGSLGALASLMLFLGSTNLNFITFALLLSSGECILVPRTLDYTMKVASEGEEGVYLAVCNSPYYFGMILTGIISGKLLENYCPEYGDKSCFFIWKIVSICAICVVMLMGIFKYCISHNENQAETEESREARD</sequence>
<protein>
    <recommendedName>
        <fullName evidence="10">Major facilitator superfamily (MFS) profile domain-containing protein</fullName>
    </recommendedName>
</protein>
<dbReference type="GO" id="GO:0005886">
    <property type="term" value="C:plasma membrane"/>
    <property type="evidence" value="ECO:0007669"/>
    <property type="project" value="UniProtKB-SubCell"/>
</dbReference>
<dbReference type="InterPro" id="IPR036259">
    <property type="entry name" value="MFS_trans_sf"/>
</dbReference>
<feature type="transmembrane region" description="Helical" evidence="7">
    <location>
        <begin position="347"/>
        <end position="367"/>
    </location>
</feature>
<evidence type="ECO:0000256" key="5">
    <source>
        <dbReference type="ARBA" id="ARBA00022989"/>
    </source>
</evidence>
<name>A0A1R2BR20_9CILI</name>
<organism evidence="8 9">
    <name type="scientific">Stentor coeruleus</name>
    <dbReference type="NCBI Taxonomy" id="5963"/>
    <lineage>
        <taxon>Eukaryota</taxon>
        <taxon>Sar</taxon>
        <taxon>Alveolata</taxon>
        <taxon>Ciliophora</taxon>
        <taxon>Postciliodesmatophora</taxon>
        <taxon>Heterotrichea</taxon>
        <taxon>Heterotrichida</taxon>
        <taxon>Stentoridae</taxon>
        <taxon>Stentor</taxon>
    </lineage>
</organism>
<keyword evidence="2" id="KW-0813">Transport</keyword>
<dbReference type="PANTHER" id="PTHR23517">
    <property type="entry name" value="RESISTANCE PROTEIN MDTM, PUTATIVE-RELATED-RELATED"/>
    <property type="match status" value="1"/>
</dbReference>
<evidence type="ECO:0000313" key="8">
    <source>
        <dbReference type="EMBL" id="OMJ79187.1"/>
    </source>
</evidence>
<feature type="transmembrane region" description="Helical" evidence="7">
    <location>
        <begin position="177"/>
        <end position="200"/>
    </location>
</feature>